<dbReference type="Proteomes" id="UP000193560">
    <property type="component" value="Unassembled WGS sequence"/>
</dbReference>
<evidence type="ECO:0000313" key="3">
    <source>
        <dbReference type="Proteomes" id="UP000193560"/>
    </source>
</evidence>
<evidence type="ECO:0000313" key="2">
    <source>
        <dbReference type="EMBL" id="ORZ21651.1"/>
    </source>
</evidence>
<protein>
    <submittedName>
        <fullName evidence="2">Uncharacterized protein</fullName>
    </submittedName>
</protein>
<feature type="chain" id="PRO_5013276166" evidence="1">
    <location>
        <begin position="23"/>
        <end position="231"/>
    </location>
</feature>
<dbReference type="EMBL" id="MCGE01000005">
    <property type="protein sequence ID" value="ORZ21651.1"/>
    <property type="molecule type" value="Genomic_DNA"/>
</dbReference>
<dbReference type="AlphaFoldDB" id="A0A1X2ISZ3"/>
<name>A0A1X2ISZ3_9FUNG</name>
<comment type="caution">
    <text evidence="2">The sequence shown here is derived from an EMBL/GenBank/DDBJ whole genome shotgun (WGS) entry which is preliminary data.</text>
</comment>
<sequence length="231" mass="25717">MVALLLLPVAKQLSLLLYSVAADGSSKYLQNVWEGKQPLETSASIEDTIPSNTTAGQYLYRVWVTNDVNGMHGPDCLKTSHIFKVTTGSHTNAAGLTEYAENLDDEQLFNPKHAKGCFGLSVVYPQEGAVFEEGSHSRVSIKRDSSSQTDQLKKVDLYKVVDGKAPVFVQNAWKGIEDLIKDFTLEDHIVIPEDHIDYDATYIYKVEASSNKYTDAICEFTSKEFKIQAKK</sequence>
<proteinExistence type="predicted"/>
<keyword evidence="1" id="KW-0732">Signal</keyword>
<feature type="signal peptide" evidence="1">
    <location>
        <begin position="1"/>
        <end position="22"/>
    </location>
</feature>
<accession>A0A1X2ISZ3</accession>
<organism evidence="2 3">
    <name type="scientific">Absidia repens</name>
    <dbReference type="NCBI Taxonomy" id="90262"/>
    <lineage>
        <taxon>Eukaryota</taxon>
        <taxon>Fungi</taxon>
        <taxon>Fungi incertae sedis</taxon>
        <taxon>Mucoromycota</taxon>
        <taxon>Mucoromycotina</taxon>
        <taxon>Mucoromycetes</taxon>
        <taxon>Mucorales</taxon>
        <taxon>Cunninghamellaceae</taxon>
        <taxon>Absidia</taxon>
    </lineage>
</organism>
<evidence type="ECO:0000256" key="1">
    <source>
        <dbReference type="SAM" id="SignalP"/>
    </source>
</evidence>
<reference evidence="2 3" key="1">
    <citation type="submission" date="2016-07" db="EMBL/GenBank/DDBJ databases">
        <title>Pervasive Adenine N6-methylation of Active Genes in Fungi.</title>
        <authorList>
            <consortium name="DOE Joint Genome Institute"/>
            <person name="Mondo S.J."/>
            <person name="Dannebaum R.O."/>
            <person name="Kuo R.C."/>
            <person name="Labutti K."/>
            <person name="Haridas S."/>
            <person name="Kuo A."/>
            <person name="Salamov A."/>
            <person name="Ahrendt S.R."/>
            <person name="Lipzen A."/>
            <person name="Sullivan W."/>
            <person name="Andreopoulos W.B."/>
            <person name="Clum A."/>
            <person name="Lindquist E."/>
            <person name="Daum C."/>
            <person name="Ramamoorthy G.K."/>
            <person name="Gryganskyi A."/>
            <person name="Culley D."/>
            <person name="Magnuson J.K."/>
            <person name="James T.Y."/>
            <person name="O'Malley M.A."/>
            <person name="Stajich J.E."/>
            <person name="Spatafora J.W."/>
            <person name="Visel A."/>
            <person name="Grigoriev I.V."/>
        </authorList>
    </citation>
    <scope>NUCLEOTIDE SEQUENCE [LARGE SCALE GENOMIC DNA]</scope>
    <source>
        <strain evidence="2 3">NRRL 1336</strain>
    </source>
</reference>
<gene>
    <name evidence="2" type="ORF">BCR42DRAFT_408001</name>
</gene>
<keyword evidence="3" id="KW-1185">Reference proteome</keyword>
<dbReference type="OrthoDB" id="2340857at2759"/>